<dbReference type="InterPro" id="IPR013083">
    <property type="entry name" value="Znf_RING/FYVE/PHD"/>
</dbReference>
<dbReference type="SMART" id="SM00249">
    <property type="entry name" value="PHD"/>
    <property type="match status" value="2"/>
</dbReference>
<comment type="subcellular location">
    <subcellularLocation>
        <location evidence="1">Nucleus</location>
    </subcellularLocation>
</comment>
<evidence type="ECO:0000259" key="16">
    <source>
        <dbReference type="PROSITE" id="PS50157"/>
    </source>
</evidence>
<dbReference type="InterPro" id="IPR001487">
    <property type="entry name" value="Bromodomain"/>
</dbReference>
<evidence type="ECO:0000256" key="1">
    <source>
        <dbReference type="ARBA" id="ARBA00004123"/>
    </source>
</evidence>
<sequence>MVLDFDVKTFCQNLRATKPPYECPVKTCRKVYKSFSGIQFHMYNHNHDNPDSPGTGAAASPSCGGRKPGKRKQKNWHPRQARRSPTPPEFIRSPQRETLSYAESQRLVEIDLDGCLRRIDIYQPLELISQDEIENQDNTEKEENAEKSPLGRPVRNLDSKPRKDSLAVGSLPPDINPNKLPEPYVKVLTDYVKPSKTSSHPSSYYRYIEKSLEELDEEIEYDMDEEDHSWLEIVNDKRTCEGFAAVAQDTFELMMDRFEKEAFFQSQHTGKEQGPSMDDDAVCSICMDGECQNSNMILFCDMCNLAVHQECYGVPYIPEGQWLCRRCLQSPSRAVDCCLCPNKGGAFKQTDDGRWAHVVCALWIPEVGFANTVFLEPIDCLQRIPPARRKLTCYICKQRGAGACIQCHKTNCYTAFHVTCAQQAGLFMKIEAVKEPGPNGISVGVRKTAFCDVHAQPSADNSMFPDDDKKSGSKEDAREQARLKMRKARKILAEKRNAVPNVSIPIIPDERVTKIASMITVPKKDEFLRALMSYWTLKRQSRFGVPLLRRLQSNHMSRHREHSRNDKHNQEMREKLKYWQRLRQDLEKARLLVELIRKREKLKRELIKVYQLSMEYKLQPFIMLLRHTLNQLQEKDAEDIFAHPVSEEEAPDYRDIITHPMCFSVMRNKVDTHRYKTMEAFEADFKLIIHNCCMYNAKDTVFYKEAMLLKEEGMDIIKDAKKIAEKVGYDLETGLHADPSVTVKETPVSEDLDSILDDVKSDDPYEEQLCQLLTKMENASKTLKGGKKAKFLKKIRSEIAGVRRKLALDKKKVGKTKKASEVTKEELSDINNDDFEQQKKDKKEDKGEEKNSNKEEDASKEAVSSEGEVETTASPPQKAQKGGKQKRSPSRSPLRTSTPSSNKTSARGARGRGRGRGSVRTASTHSDMSDTQVKSGDKSNKESEKVSPTSPAPDRAESKENTTRGNSGHTPSPAGVNRRTAVLFSSKKGRSTPVPTKPSSSTSSASSNASSASNTSTLKKASGRGAKTRQHQQQQLQVKVTELPVETDKAAEAPLSPRSTRGPGSPIGRKRSSSMAGHTAEPLDPSTQPSPVKRSASTSVNSEPPPVTSVHVGGPDITESFKAYRVRGNIRSSSESETTDELSSGDESLSDPTSDSSSNHSPSGRTRTTSLREGPEGSDLAESTEGISPATSPMSSGRNHRSPSVDSEDMITLEPLDLVWAKCRGYPWYPALIINPKMPKTGYFHNGVPIPVPPDEVLELQQRYSESVYLVLFFDTKRTWQWLPRSKLEPLGVNSDLDKAKLMENKKPNVRNAVKKAYEKAIIHRCRVRGDPNPLSDDSSSDNNQ</sequence>
<protein>
    <recommendedName>
        <fullName evidence="21">Peregrin</fullName>
    </recommendedName>
</protein>
<dbReference type="InterPro" id="IPR013087">
    <property type="entry name" value="Znf_C2H2_type"/>
</dbReference>
<dbReference type="PROSITE" id="PS50157">
    <property type="entry name" value="ZINC_FINGER_C2H2_2"/>
    <property type="match status" value="1"/>
</dbReference>
<keyword evidence="2" id="KW-0597">Phosphoprotein</keyword>
<dbReference type="PROSITE" id="PS00633">
    <property type="entry name" value="BROMODOMAIN_1"/>
    <property type="match status" value="1"/>
</dbReference>
<dbReference type="InterPro" id="IPR011011">
    <property type="entry name" value="Znf_FYVE_PHD"/>
</dbReference>
<keyword evidence="8 10" id="KW-0103">Bromodomain</keyword>
<dbReference type="PROSITE" id="PS50016">
    <property type="entry name" value="ZF_PHD_2"/>
    <property type="match status" value="1"/>
</dbReference>
<dbReference type="FunFam" id="2.30.30.140:FF:000008">
    <property type="entry name" value="Bromodomain containing 1, isoform CRA_b"/>
    <property type="match status" value="1"/>
</dbReference>
<dbReference type="SUPFAM" id="SSF57903">
    <property type="entry name" value="FYVE/PHD zinc finger"/>
    <property type="match status" value="1"/>
</dbReference>
<dbReference type="SUPFAM" id="SSF63748">
    <property type="entry name" value="Tudor/PWWP/MBT"/>
    <property type="match status" value="1"/>
</dbReference>
<dbReference type="FunFam" id="3.30.40.10:FF:000007">
    <property type="entry name" value="Bromodomain containing 1, isoform CRA_b"/>
    <property type="match status" value="1"/>
</dbReference>
<keyword evidence="9" id="KW-0539">Nucleus</keyword>
<feature type="domain" description="PWWP" evidence="17">
    <location>
        <begin position="1215"/>
        <end position="1294"/>
    </location>
</feature>
<feature type="compositionally biased region" description="Low complexity" evidence="13">
    <location>
        <begin position="890"/>
        <end position="908"/>
    </location>
</feature>
<evidence type="ECO:0000256" key="11">
    <source>
        <dbReference type="PROSITE-ProRule" id="PRU00042"/>
    </source>
</evidence>
<evidence type="ECO:0000259" key="15">
    <source>
        <dbReference type="PROSITE" id="PS50016"/>
    </source>
</evidence>
<keyword evidence="5 11" id="KW-0863">Zinc-finger</keyword>
<feature type="compositionally biased region" description="Basic and acidic residues" evidence="13">
    <location>
        <begin position="836"/>
        <end position="860"/>
    </location>
</feature>
<dbReference type="EMBL" id="CAXITT010000193">
    <property type="protein sequence ID" value="CAL1535151.1"/>
    <property type="molecule type" value="Genomic_DNA"/>
</dbReference>
<feature type="compositionally biased region" description="Basic residues" evidence="13">
    <location>
        <begin position="67"/>
        <end position="82"/>
    </location>
</feature>
<dbReference type="PANTHER" id="PTHR13793:SF107">
    <property type="entry name" value="BROMODOMAIN-CONTAINING PROTEIN HOMOLOG"/>
    <property type="match status" value="1"/>
</dbReference>
<dbReference type="GO" id="GO:0008270">
    <property type="term" value="F:zinc ion binding"/>
    <property type="evidence" value="ECO:0007669"/>
    <property type="project" value="UniProtKB-KW"/>
</dbReference>
<dbReference type="InterPro" id="IPR050701">
    <property type="entry name" value="Histone_Mod_Regulator"/>
</dbReference>
<evidence type="ECO:0000256" key="4">
    <source>
        <dbReference type="ARBA" id="ARBA00022737"/>
    </source>
</evidence>
<dbReference type="CDD" id="cd15670">
    <property type="entry name" value="ePHD_BRPF"/>
    <property type="match status" value="1"/>
</dbReference>
<dbReference type="Gene3D" id="1.20.920.10">
    <property type="entry name" value="Bromodomain-like"/>
    <property type="match status" value="1"/>
</dbReference>
<dbReference type="Pfam" id="PF00855">
    <property type="entry name" value="PWWP"/>
    <property type="match status" value="1"/>
</dbReference>
<evidence type="ECO:0000256" key="6">
    <source>
        <dbReference type="ARBA" id="ARBA00022833"/>
    </source>
</evidence>
<evidence type="ECO:0000256" key="8">
    <source>
        <dbReference type="ARBA" id="ARBA00023117"/>
    </source>
</evidence>
<evidence type="ECO:0000256" key="3">
    <source>
        <dbReference type="ARBA" id="ARBA00022723"/>
    </source>
</evidence>
<feature type="domain" description="Bromo" evidence="14">
    <location>
        <begin position="633"/>
        <end position="703"/>
    </location>
</feature>
<feature type="compositionally biased region" description="Basic and acidic residues" evidence="13">
    <location>
        <begin position="935"/>
        <end position="945"/>
    </location>
</feature>
<dbReference type="Pfam" id="PF10513">
    <property type="entry name" value="EPL1"/>
    <property type="match status" value="1"/>
</dbReference>
<feature type="compositionally biased region" description="Polar residues" evidence="13">
    <location>
        <begin position="925"/>
        <end position="934"/>
    </location>
</feature>
<evidence type="ECO:0000256" key="10">
    <source>
        <dbReference type="PROSITE-ProRule" id="PRU00035"/>
    </source>
</evidence>
<comment type="caution">
    <text evidence="19">The sequence shown here is derived from an EMBL/GenBank/DDBJ whole genome shotgun (WGS) entry which is preliminary data.</text>
</comment>
<dbReference type="Pfam" id="PF13831">
    <property type="entry name" value="PHD_2"/>
    <property type="match status" value="1"/>
</dbReference>
<keyword evidence="20" id="KW-1185">Reference proteome</keyword>
<name>A0AAV2HS71_LYMST</name>
<dbReference type="FunFam" id="3.30.40.10:FF:000008">
    <property type="entry name" value="Bromodomain containing 1, isoform CRA_a"/>
    <property type="match status" value="1"/>
</dbReference>
<dbReference type="PROSITE" id="PS50014">
    <property type="entry name" value="BROMODOMAIN_2"/>
    <property type="match status" value="1"/>
</dbReference>
<evidence type="ECO:0000313" key="19">
    <source>
        <dbReference type="EMBL" id="CAL1535151.1"/>
    </source>
</evidence>
<dbReference type="InterPro" id="IPR019787">
    <property type="entry name" value="Znf_PHD-finger"/>
</dbReference>
<feature type="compositionally biased region" description="Basic and acidic residues" evidence="13">
    <location>
        <begin position="155"/>
        <end position="165"/>
    </location>
</feature>
<feature type="coiled-coil region" evidence="12">
    <location>
        <begin position="569"/>
        <end position="612"/>
    </location>
</feature>
<evidence type="ECO:0000256" key="2">
    <source>
        <dbReference type="ARBA" id="ARBA00022553"/>
    </source>
</evidence>
<dbReference type="InterPro" id="IPR018359">
    <property type="entry name" value="Bromodomain_CS"/>
</dbReference>
<keyword evidence="12" id="KW-0175">Coiled coil</keyword>
<evidence type="ECO:0000259" key="17">
    <source>
        <dbReference type="PROSITE" id="PS50812"/>
    </source>
</evidence>
<keyword evidence="6" id="KW-0862">Zinc</keyword>
<evidence type="ECO:0008006" key="21">
    <source>
        <dbReference type="Google" id="ProtNLM"/>
    </source>
</evidence>
<accession>A0AAV2HS71</accession>
<feature type="region of interest" description="Disordered" evidence="13">
    <location>
        <begin position="46"/>
        <end position="97"/>
    </location>
</feature>
<dbReference type="GO" id="GO:0006357">
    <property type="term" value="P:regulation of transcription by RNA polymerase II"/>
    <property type="evidence" value="ECO:0007669"/>
    <property type="project" value="TreeGrafter"/>
</dbReference>
<evidence type="ECO:0000256" key="9">
    <source>
        <dbReference type="ARBA" id="ARBA00023242"/>
    </source>
</evidence>
<feature type="compositionally biased region" description="Polar residues" evidence="13">
    <location>
        <begin position="1085"/>
        <end position="1102"/>
    </location>
</feature>
<feature type="compositionally biased region" description="Basic and acidic residues" evidence="13">
    <location>
        <begin position="818"/>
        <end position="827"/>
    </location>
</feature>
<dbReference type="PRINTS" id="PR00503">
    <property type="entry name" value="BROMODOMAIN"/>
</dbReference>
<dbReference type="InterPro" id="IPR034732">
    <property type="entry name" value="EPHD"/>
</dbReference>
<feature type="compositionally biased region" description="Basic and acidic residues" evidence="13">
    <location>
        <begin position="466"/>
        <end position="479"/>
    </location>
</feature>
<dbReference type="GO" id="GO:0005634">
    <property type="term" value="C:nucleus"/>
    <property type="evidence" value="ECO:0007669"/>
    <property type="project" value="UniProtKB-SubCell"/>
</dbReference>
<evidence type="ECO:0000313" key="20">
    <source>
        <dbReference type="Proteomes" id="UP001497497"/>
    </source>
</evidence>
<dbReference type="PROSITE" id="PS00028">
    <property type="entry name" value="ZINC_FINGER_C2H2_1"/>
    <property type="match status" value="1"/>
</dbReference>
<feature type="region of interest" description="Disordered" evidence="13">
    <location>
        <begin position="456"/>
        <end position="479"/>
    </location>
</feature>
<dbReference type="SUPFAM" id="SSF47370">
    <property type="entry name" value="Bromodomain"/>
    <property type="match status" value="1"/>
</dbReference>
<dbReference type="InterPro" id="IPR001965">
    <property type="entry name" value="Znf_PHD"/>
</dbReference>
<dbReference type="CDD" id="cd15572">
    <property type="entry name" value="PHD_BRPF"/>
    <property type="match status" value="1"/>
</dbReference>
<dbReference type="Proteomes" id="UP001497497">
    <property type="component" value="Unassembled WGS sequence"/>
</dbReference>
<dbReference type="InterPro" id="IPR000313">
    <property type="entry name" value="PWWP_dom"/>
</dbReference>
<feature type="region of interest" description="Disordered" evidence="13">
    <location>
        <begin position="810"/>
        <end position="1207"/>
    </location>
</feature>
<feature type="domain" description="PHD-type" evidence="15">
    <location>
        <begin position="280"/>
        <end position="330"/>
    </location>
</feature>
<evidence type="ECO:0000256" key="13">
    <source>
        <dbReference type="SAM" id="MobiDB-lite"/>
    </source>
</evidence>
<dbReference type="InterPro" id="IPR019786">
    <property type="entry name" value="Zinc_finger_PHD-type_CS"/>
</dbReference>
<reference evidence="19 20" key="1">
    <citation type="submission" date="2024-04" db="EMBL/GenBank/DDBJ databases">
        <authorList>
            <consortium name="Genoscope - CEA"/>
            <person name="William W."/>
        </authorList>
    </citation>
    <scope>NUCLEOTIDE SEQUENCE [LARGE SCALE GENOMIC DNA]</scope>
</reference>
<keyword evidence="4" id="KW-0677">Repeat</keyword>
<dbReference type="CDD" id="cd05839">
    <property type="entry name" value="PWWP_BRPF"/>
    <property type="match status" value="1"/>
</dbReference>
<proteinExistence type="predicted"/>
<dbReference type="InterPro" id="IPR019542">
    <property type="entry name" value="Enhancer_polycomb-like_N"/>
</dbReference>
<dbReference type="Pfam" id="PF13832">
    <property type="entry name" value="zf-HC5HC2H_2"/>
    <property type="match status" value="1"/>
</dbReference>
<evidence type="ECO:0000259" key="14">
    <source>
        <dbReference type="PROSITE" id="PS50014"/>
    </source>
</evidence>
<dbReference type="InterPro" id="IPR036427">
    <property type="entry name" value="Bromodomain-like_sf"/>
</dbReference>
<dbReference type="PROSITE" id="PS51805">
    <property type="entry name" value="EPHD"/>
    <property type="match status" value="1"/>
</dbReference>
<dbReference type="PROSITE" id="PS50812">
    <property type="entry name" value="PWWP"/>
    <property type="match status" value="1"/>
</dbReference>
<dbReference type="Gene3D" id="3.30.40.10">
    <property type="entry name" value="Zinc/RING finger domain, C3HC4 (zinc finger)"/>
    <property type="match status" value="2"/>
</dbReference>
<feature type="domain" description="PHD-type" evidence="18">
    <location>
        <begin position="334"/>
        <end position="455"/>
    </location>
</feature>
<feature type="compositionally biased region" description="Low complexity" evidence="13">
    <location>
        <begin position="999"/>
        <end position="1017"/>
    </location>
</feature>
<feature type="compositionally biased region" description="Low complexity" evidence="13">
    <location>
        <begin position="1145"/>
        <end position="1163"/>
    </location>
</feature>
<feature type="compositionally biased region" description="Polar residues" evidence="13">
    <location>
        <begin position="1185"/>
        <end position="1205"/>
    </location>
</feature>
<dbReference type="SMART" id="SM00293">
    <property type="entry name" value="PWWP"/>
    <property type="match status" value="1"/>
</dbReference>
<dbReference type="PANTHER" id="PTHR13793">
    <property type="entry name" value="PHD FINGER PROTEINS"/>
    <property type="match status" value="1"/>
</dbReference>
<dbReference type="SMART" id="SM00297">
    <property type="entry name" value="BROMO"/>
    <property type="match status" value="1"/>
</dbReference>
<dbReference type="Pfam" id="PF00439">
    <property type="entry name" value="Bromodomain"/>
    <property type="match status" value="1"/>
</dbReference>
<evidence type="ECO:0000256" key="5">
    <source>
        <dbReference type="ARBA" id="ARBA00022771"/>
    </source>
</evidence>
<evidence type="ECO:0000256" key="7">
    <source>
        <dbReference type="ARBA" id="ARBA00022990"/>
    </source>
</evidence>
<evidence type="ECO:0000256" key="12">
    <source>
        <dbReference type="SAM" id="Coils"/>
    </source>
</evidence>
<gene>
    <name evidence="19" type="ORF">GSLYS_00009111001</name>
</gene>
<feature type="domain" description="C2H2-type" evidence="16">
    <location>
        <begin position="21"/>
        <end position="50"/>
    </location>
</feature>
<keyword evidence="3" id="KW-0479">Metal-binding</keyword>
<keyword evidence="7" id="KW-0007">Acetylation</keyword>
<feature type="region of interest" description="Disordered" evidence="13">
    <location>
        <begin position="132"/>
        <end position="175"/>
    </location>
</feature>
<evidence type="ECO:0000259" key="18">
    <source>
        <dbReference type="PROSITE" id="PS51805"/>
    </source>
</evidence>
<dbReference type="PROSITE" id="PS01359">
    <property type="entry name" value="ZF_PHD_1"/>
    <property type="match status" value="1"/>
</dbReference>
<dbReference type="Gene3D" id="2.30.30.140">
    <property type="match status" value="1"/>
</dbReference>
<organism evidence="19 20">
    <name type="scientific">Lymnaea stagnalis</name>
    <name type="common">Great pond snail</name>
    <name type="synonym">Helix stagnalis</name>
    <dbReference type="NCBI Taxonomy" id="6523"/>
    <lineage>
        <taxon>Eukaryota</taxon>
        <taxon>Metazoa</taxon>
        <taxon>Spiralia</taxon>
        <taxon>Lophotrochozoa</taxon>
        <taxon>Mollusca</taxon>
        <taxon>Gastropoda</taxon>
        <taxon>Heterobranchia</taxon>
        <taxon>Euthyneura</taxon>
        <taxon>Panpulmonata</taxon>
        <taxon>Hygrophila</taxon>
        <taxon>Lymnaeoidea</taxon>
        <taxon>Lymnaeidae</taxon>
        <taxon>Lymnaea</taxon>
    </lineage>
</organism>